<proteinExistence type="predicted"/>
<comment type="caution">
    <text evidence="2">The sequence shown here is derived from an EMBL/GenBank/DDBJ whole genome shotgun (WGS) entry which is preliminary data.</text>
</comment>
<feature type="region of interest" description="Disordered" evidence="1">
    <location>
        <begin position="35"/>
        <end position="63"/>
    </location>
</feature>
<evidence type="ECO:0000256" key="1">
    <source>
        <dbReference type="SAM" id="MobiDB-lite"/>
    </source>
</evidence>
<dbReference type="OrthoDB" id="10263272at2759"/>
<accession>A0A821R737</accession>
<reference evidence="2" key="1">
    <citation type="submission" date="2021-02" db="EMBL/GenBank/DDBJ databases">
        <authorList>
            <person name="Steward A R."/>
        </authorList>
    </citation>
    <scope>NUCLEOTIDE SEQUENCE</scope>
</reference>
<dbReference type="Proteomes" id="UP000663880">
    <property type="component" value="Unassembled WGS sequence"/>
</dbReference>
<organism evidence="2 3">
    <name type="scientific">Pieris macdunnoughi</name>
    <dbReference type="NCBI Taxonomy" id="345717"/>
    <lineage>
        <taxon>Eukaryota</taxon>
        <taxon>Metazoa</taxon>
        <taxon>Ecdysozoa</taxon>
        <taxon>Arthropoda</taxon>
        <taxon>Hexapoda</taxon>
        <taxon>Insecta</taxon>
        <taxon>Pterygota</taxon>
        <taxon>Neoptera</taxon>
        <taxon>Endopterygota</taxon>
        <taxon>Lepidoptera</taxon>
        <taxon>Glossata</taxon>
        <taxon>Ditrysia</taxon>
        <taxon>Papilionoidea</taxon>
        <taxon>Pieridae</taxon>
        <taxon>Pierinae</taxon>
        <taxon>Pieris</taxon>
    </lineage>
</organism>
<keyword evidence="3" id="KW-1185">Reference proteome</keyword>
<dbReference type="AlphaFoldDB" id="A0A821R737"/>
<evidence type="ECO:0000313" key="2">
    <source>
        <dbReference type="EMBL" id="CAF4837207.1"/>
    </source>
</evidence>
<evidence type="ECO:0000313" key="3">
    <source>
        <dbReference type="Proteomes" id="UP000663880"/>
    </source>
</evidence>
<gene>
    <name evidence="2" type="ORF">PMACD_LOCUS5784</name>
</gene>
<name>A0A821R737_9NEOP</name>
<protein>
    <submittedName>
        <fullName evidence="2">Uncharacterized protein</fullName>
    </submittedName>
</protein>
<sequence>MSILFDTELYILNLVSILDSKYLVRGNTYNIDNSSFPAIRRGTDNQPAKKPRSDGSGNENASSGRDHLAYGCLLRNELLGAQIEELRGPPAPCSDGNRAALGSVQLPGTAQAFSPPVFRFRAQPHNAEVSFFLGYYTL</sequence>
<dbReference type="EMBL" id="CAJOBZ010000012">
    <property type="protein sequence ID" value="CAF4837207.1"/>
    <property type="molecule type" value="Genomic_DNA"/>
</dbReference>